<keyword evidence="2" id="KW-0812">Transmembrane</keyword>
<keyword evidence="2" id="KW-0472">Membrane</keyword>
<feature type="compositionally biased region" description="Basic and acidic residues" evidence="1">
    <location>
        <begin position="662"/>
        <end position="675"/>
    </location>
</feature>
<dbReference type="RefSeq" id="WP_156005932.1">
    <property type="nucleotide sequence ID" value="NZ_CP046276.1"/>
</dbReference>
<feature type="region of interest" description="Disordered" evidence="1">
    <location>
        <begin position="226"/>
        <end position="256"/>
    </location>
</feature>
<reference evidence="3 4" key="1">
    <citation type="submission" date="2019-11" db="EMBL/GenBank/DDBJ databases">
        <title>Complete genome sequence of Spiroplasma tabanidicola TAUS-1 (DSM 22603).</title>
        <authorList>
            <person name="Huang C.-T."/>
            <person name="Lin Y.-C."/>
            <person name="Kuo C.-H."/>
        </authorList>
    </citation>
    <scope>NUCLEOTIDE SEQUENCE [LARGE SCALE GENOMIC DNA]</scope>
    <source>
        <strain evidence="3 4">TAUS-1</strain>
    </source>
</reference>
<keyword evidence="4" id="KW-1185">Reference proteome</keyword>
<evidence type="ECO:0000256" key="2">
    <source>
        <dbReference type="SAM" id="Phobius"/>
    </source>
</evidence>
<keyword evidence="2" id="KW-1133">Transmembrane helix</keyword>
<gene>
    <name evidence="3" type="ORF">STABA_v1c03370</name>
</gene>
<evidence type="ECO:0000256" key="1">
    <source>
        <dbReference type="SAM" id="MobiDB-lite"/>
    </source>
</evidence>
<evidence type="ECO:0000313" key="4">
    <source>
        <dbReference type="Proteomes" id="UP000424468"/>
    </source>
</evidence>
<feature type="transmembrane region" description="Helical" evidence="2">
    <location>
        <begin position="584"/>
        <end position="607"/>
    </location>
</feature>
<feature type="region of interest" description="Disordered" evidence="1">
    <location>
        <begin position="140"/>
        <end position="161"/>
    </location>
</feature>
<dbReference type="KEGG" id="stab:STABA_v1c03370"/>
<protein>
    <submittedName>
        <fullName evidence="3">Uncharacterized protein</fullName>
    </submittedName>
</protein>
<dbReference type="AlphaFoldDB" id="A0A6I6C6B3"/>
<feature type="compositionally biased region" description="Polar residues" evidence="1">
    <location>
        <begin position="226"/>
        <end position="240"/>
    </location>
</feature>
<feature type="region of interest" description="Disordered" evidence="1">
    <location>
        <begin position="662"/>
        <end position="681"/>
    </location>
</feature>
<evidence type="ECO:0000313" key="3">
    <source>
        <dbReference type="EMBL" id="QGS51700.1"/>
    </source>
</evidence>
<dbReference type="Proteomes" id="UP000424468">
    <property type="component" value="Chromosome"/>
</dbReference>
<proteinExistence type="predicted"/>
<feature type="transmembrane region" description="Helical" evidence="2">
    <location>
        <begin position="520"/>
        <end position="541"/>
    </location>
</feature>
<accession>A0A6I6C6B3</accession>
<feature type="compositionally biased region" description="Polar residues" evidence="1">
    <location>
        <begin position="150"/>
        <end position="161"/>
    </location>
</feature>
<dbReference type="OrthoDB" id="388661at2"/>
<sequence>MGYKLGALVSYNDENWVIIDVKTKEISDGQLIFLKIKNVLSQEILNVSSNVVKEVEIKPIKEEQRENLEDTQYIQSFFNGVGEEDSDEFFNLGEEESLFDIEEIEIDSTLKSIEKDDEIKLNEEEENEVLGKIDEPKNFERPDTRVHFSTPINPDLTGSLSRTPAVDETLSDMEPVAIFNKEKRVSNNSLDKLYETPKIMPSRVRGNDNSINIFDNNVAIKNSIFNNQNEQKQNDYNQSNIKDKHNHNYNNHTNFENNQNMYRENFNNSNLQYQNSFSNAAQENVSSITINNDSLEQNINASNKVQESVITNDNTRMLSAFERKIGSIITKEIPENKNNILETQTIKTKEIKTELNSIENKPNNNFEVLKETNIEIIKKLKNKSENQNIIDQNQSFEKKMADPNIYDYTKDSNKPSEPVFNESFEDSELTASQTDKLVIEGLANKDEKVIEKHFDALTTGPLNTKKLLDNFNKQQKIAKNLDLNFKESLDENENNIFGQNSQFNKKALNESIIYKRFKTLTCWLIFLFVIGFITPLVGIFMKSSYAYLDLKSFNFNQILAKVFHMYLFETDAFINFKVYAIGDIVLIILTPMLLFTFAIYLIVYLVCVSDKQYKKIAFYNFELGSKIEVIEQIQEFNNETSLYLLKIHNDMKKIKKEVKSFKTKDNTNTKSEKEQPINIQH</sequence>
<name>A0A6I6C6B3_9MOLU</name>
<organism evidence="3 4">
    <name type="scientific">Spiroplasma tabanidicola</name>
    <dbReference type="NCBI Taxonomy" id="324079"/>
    <lineage>
        <taxon>Bacteria</taxon>
        <taxon>Bacillati</taxon>
        <taxon>Mycoplasmatota</taxon>
        <taxon>Mollicutes</taxon>
        <taxon>Entomoplasmatales</taxon>
        <taxon>Spiroplasmataceae</taxon>
        <taxon>Spiroplasma</taxon>
    </lineage>
</organism>
<dbReference type="EMBL" id="CP046276">
    <property type="protein sequence ID" value="QGS51700.1"/>
    <property type="molecule type" value="Genomic_DNA"/>
</dbReference>